<comment type="cofactor">
    <cofactor evidence="14 15">
        <name>heme b</name>
        <dbReference type="ChEBI" id="CHEBI:60344"/>
    </cofactor>
    <text evidence="14 15">Binds 1 heme b (iron(II)-protoporphyrin IX) group per subunit.</text>
</comment>
<proteinExistence type="inferred from homology"/>
<comment type="pathway">
    <text evidence="2 14 15">Porphyrin-containing compound metabolism; protoporphyrin-IX biosynthesis; protoporphyrin-IX from protoporphyrinogen-IX: step 1/1.</text>
</comment>
<evidence type="ECO:0000256" key="3">
    <source>
        <dbReference type="ARBA" id="ARBA00006501"/>
    </source>
</evidence>
<gene>
    <name evidence="16" type="primary">hemJ</name>
    <name evidence="16" type="ORF">V6L76_06995</name>
</gene>
<evidence type="ECO:0000256" key="1">
    <source>
        <dbReference type="ARBA" id="ARBA00004651"/>
    </source>
</evidence>
<evidence type="ECO:0000256" key="2">
    <source>
        <dbReference type="ARBA" id="ARBA00005073"/>
    </source>
</evidence>
<feature type="transmembrane region" description="Helical" evidence="14">
    <location>
        <begin position="81"/>
        <end position="100"/>
    </location>
</feature>
<evidence type="ECO:0000256" key="6">
    <source>
        <dbReference type="ARBA" id="ARBA00022617"/>
    </source>
</evidence>
<keyword evidence="6 14" id="KW-0349">Heme</keyword>
<keyword evidence="5 14" id="KW-1003">Cell membrane</keyword>
<comment type="catalytic activity">
    <reaction evidence="13 14 15">
        <text>protoporphyrinogen IX + 3 A = protoporphyrin IX + 3 AH2</text>
        <dbReference type="Rhea" id="RHEA:62000"/>
        <dbReference type="ChEBI" id="CHEBI:13193"/>
        <dbReference type="ChEBI" id="CHEBI:17499"/>
        <dbReference type="ChEBI" id="CHEBI:57306"/>
        <dbReference type="ChEBI" id="CHEBI:57307"/>
    </reaction>
</comment>
<evidence type="ECO:0000256" key="8">
    <source>
        <dbReference type="ARBA" id="ARBA00022723"/>
    </source>
</evidence>
<dbReference type="NCBIfam" id="TIGR00701">
    <property type="entry name" value="protoporphyrinogen oxidase HemJ"/>
    <property type="match status" value="1"/>
</dbReference>
<evidence type="ECO:0000256" key="9">
    <source>
        <dbReference type="ARBA" id="ARBA00022989"/>
    </source>
</evidence>
<comment type="caution">
    <text evidence="16">The sequence shown here is derived from an EMBL/GenBank/DDBJ whole genome shotgun (WGS) entry which is preliminary data.</text>
</comment>
<comment type="function">
    <text evidence="14 15">Catalyzes the oxidation of protoporphyrinogen IX to protoporphyrin IX.</text>
</comment>
<evidence type="ECO:0000256" key="4">
    <source>
        <dbReference type="ARBA" id="ARBA00017504"/>
    </source>
</evidence>
<keyword evidence="10 14" id="KW-0560">Oxidoreductase</keyword>
<evidence type="ECO:0000256" key="10">
    <source>
        <dbReference type="ARBA" id="ARBA00023002"/>
    </source>
</evidence>
<dbReference type="RefSeq" id="WP_334250791.1">
    <property type="nucleotide sequence ID" value="NZ_JBAKBE010000003.1"/>
</dbReference>
<dbReference type="PANTHER" id="PTHR40255">
    <property type="entry name" value="UPF0093 MEMBRANE PROTEIN SLR1790"/>
    <property type="match status" value="1"/>
</dbReference>
<evidence type="ECO:0000313" key="17">
    <source>
        <dbReference type="Proteomes" id="UP001380822"/>
    </source>
</evidence>
<feature type="binding site" description="axial binding residue" evidence="14">
    <location>
        <position position="86"/>
    </location>
    <ligand>
        <name>heme</name>
        <dbReference type="ChEBI" id="CHEBI:30413"/>
    </ligand>
    <ligandPart>
        <name>Fe</name>
        <dbReference type="ChEBI" id="CHEBI:18248"/>
    </ligandPart>
</feature>
<evidence type="ECO:0000256" key="7">
    <source>
        <dbReference type="ARBA" id="ARBA00022692"/>
    </source>
</evidence>
<organism evidence="16 17">
    <name type="scientific">Pannonibacter anstelovis</name>
    <dbReference type="NCBI Taxonomy" id="3121537"/>
    <lineage>
        <taxon>Bacteria</taxon>
        <taxon>Pseudomonadati</taxon>
        <taxon>Pseudomonadota</taxon>
        <taxon>Alphaproteobacteria</taxon>
        <taxon>Hyphomicrobiales</taxon>
        <taxon>Stappiaceae</taxon>
        <taxon>Pannonibacter</taxon>
    </lineage>
</organism>
<feature type="transmembrane region" description="Helical" evidence="14">
    <location>
        <begin position="12"/>
        <end position="31"/>
    </location>
</feature>
<comment type="subunit">
    <text evidence="14">Homodimer.</text>
</comment>
<keyword evidence="12 14" id="KW-0472">Membrane</keyword>
<dbReference type="EMBL" id="JBAKBE010000003">
    <property type="protein sequence ID" value="MEH0095991.1"/>
    <property type="molecule type" value="Genomic_DNA"/>
</dbReference>
<name>A0ABU7ZL70_9HYPH</name>
<dbReference type="Pfam" id="PF03653">
    <property type="entry name" value="UPF0093"/>
    <property type="match status" value="1"/>
</dbReference>
<dbReference type="PIRSF" id="PIRSF004638">
    <property type="entry name" value="UCP004638"/>
    <property type="match status" value="1"/>
</dbReference>
<sequence length="142" mass="16205">MDLYLWLKSLHVISIIAWMAGMLYLPRLFVYHCDATPGSAQSETFKVMERRLLKAIINPAMISSWIFGLWVAYEINAFSDGWFHAKLTLVLLMSGAHGYLAGRVKVFARDENTKPAKFYRILNEVPTVLMILIVILVIGKPF</sequence>
<evidence type="ECO:0000256" key="14">
    <source>
        <dbReference type="HAMAP-Rule" id="MF_02239"/>
    </source>
</evidence>
<dbReference type="HAMAP" id="MF_02239">
    <property type="entry name" value="HemJ"/>
    <property type="match status" value="1"/>
</dbReference>
<evidence type="ECO:0000256" key="12">
    <source>
        <dbReference type="ARBA" id="ARBA00023136"/>
    </source>
</evidence>
<dbReference type="EC" id="1.3.99.-" evidence="14 15"/>
<reference evidence="16 17" key="1">
    <citation type="submission" date="2024-02" db="EMBL/GenBank/DDBJ databases">
        <title>A new putative Pannonibacter species isolated from two cases of bloodstream infections in paediatric patients.</title>
        <authorList>
            <person name="Castellana S."/>
            <person name="De Laurentiis V."/>
            <person name="Grassi M."/>
            <person name="De Leonardis F."/>
            <person name="Mosca A."/>
            <person name="De Carlo C."/>
            <person name="Sparapano E."/>
            <person name="Ronga L."/>
            <person name="Santacroce L."/>
            <person name="Chironna M."/>
            <person name="De Robertis A."/>
            <person name="Bianco A."/>
            <person name="Del Sambro L."/>
            <person name="Capozzi L."/>
            <person name="Parisi A."/>
        </authorList>
    </citation>
    <scope>NUCLEOTIDE SEQUENCE [LARGE SCALE GENOMIC DNA]</scope>
    <source>
        <strain evidence="16 17">Pt2</strain>
    </source>
</reference>
<dbReference type="PANTHER" id="PTHR40255:SF1">
    <property type="entry name" value="PROTOPORPHYRINOGEN IX OXIDASE"/>
    <property type="match status" value="1"/>
</dbReference>
<comment type="subcellular location">
    <subcellularLocation>
        <location evidence="1 14">Cell membrane</location>
        <topology evidence="1 14">Multi-pass membrane protein</topology>
    </subcellularLocation>
</comment>
<keyword evidence="11 14" id="KW-0408">Iron</keyword>
<evidence type="ECO:0000256" key="5">
    <source>
        <dbReference type="ARBA" id="ARBA00022475"/>
    </source>
</evidence>
<feature type="transmembrane region" description="Helical" evidence="14">
    <location>
        <begin position="52"/>
        <end position="75"/>
    </location>
</feature>
<keyword evidence="7 14" id="KW-0812">Transmembrane</keyword>
<keyword evidence="8 14" id="KW-0479">Metal-binding</keyword>
<evidence type="ECO:0000256" key="11">
    <source>
        <dbReference type="ARBA" id="ARBA00023004"/>
    </source>
</evidence>
<feature type="transmembrane region" description="Helical" evidence="14">
    <location>
        <begin position="121"/>
        <end position="139"/>
    </location>
</feature>
<keyword evidence="9 14" id="KW-1133">Transmembrane helix</keyword>
<protein>
    <recommendedName>
        <fullName evidence="4 14">Protoporphyrinogen IX oxidase</fullName>
        <shortName evidence="14">PPO</shortName>
        <ecNumber evidence="14 15">1.3.99.-</ecNumber>
    </recommendedName>
</protein>
<feature type="binding site" description="axial binding residue" evidence="14">
    <location>
        <position position="11"/>
    </location>
    <ligand>
        <name>heme</name>
        <dbReference type="ChEBI" id="CHEBI:30413"/>
    </ligand>
    <ligandPart>
        <name>Fe</name>
        <dbReference type="ChEBI" id="CHEBI:18248"/>
    </ligandPart>
</feature>
<keyword evidence="17" id="KW-1185">Reference proteome</keyword>
<evidence type="ECO:0000313" key="16">
    <source>
        <dbReference type="EMBL" id="MEH0095991.1"/>
    </source>
</evidence>
<comment type="similarity">
    <text evidence="3 14 15">Belongs to the HemJ family.</text>
</comment>
<dbReference type="InterPro" id="IPR005265">
    <property type="entry name" value="HemJ-like"/>
</dbReference>
<accession>A0ABU7ZL70</accession>
<dbReference type="Proteomes" id="UP001380822">
    <property type="component" value="Unassembled WGS sequence"/>
</dbReference>
<evidence type="ECO:0000256" key="15">
    <source>
        <dbReference type="PIRNR" id="PIRNR004638"/>
    </source>
</evidence>
<evidence type="ECO:0000256" key="13">
    <source>
        <dbReference type="ARBA" id="ARBA00048390"/>
    </source>
</evidence>